<gene>
    <name evidence="8" type="ORF">MBM_08114</name>
</gene>
<keyword evidence="4 5" id="KW-0560">Oxidoreductase</keyword>
<evidence type="ECO:0000256" key="6">
    <source>
        <dbReference type="SAM" id="MobiDB-lite"/>
    </source>
</evidence>
<comment type="similarity">
    <text evidence="1 5">Belongs to the MsrB Met sulfoxide reductase family.</text>
</comment>
<dbReference type="InterPro" id="IPR028427">
    <property type="entry name" value="Met_Sox_Rdtase_MsrB"/>
</dbReference>
<comment type="catalytic activity">
    <reaction evidence="5">
        <text>L-methionyl-[protein] + [thioredoxin]-disulfide + H2O = L-methionyl-(R)-S-oxide-[protein] + [thioredoxin]-dithiol</text>
        <dbReference type="Rhea" id="RHEA:24164"/>
        <dbReference type="Rhea" id="RHEA-COMP:10698"/>
        <dbReference type="Rhea" id="RHEA-COMP:10700"/>
        <dbReference type="Rhea" id="RHEA-COMP:12313"/>
        <dbReference type="Rhea" id="RHEA-COMP:12314"/>
        <dbReference type="ChEBI" id="CHEBI:15377"/>
        <dbReference type="ChEBI" id="CHEBI:16044"/>
        <dbReference type="ChEBI" id="CHEBI:29950"/>
        <dbReference type="ChEBI" id="CHEBI:45764"/>
        <dbReference type="ChEBI" id="CHEBI:50058"/>
        <dbReference type="EC" id="1.8.4.12"/>
    </reaction>
</comment>
<evidence type="ECO:0000256" key="2">
    <source>
        <dbReference type="ARBA" id="ARBA00022723"/>
    </source>
</evidence>
<feature type="domain" description="MsrB" evidence="7">
    <location>
        <begin position="9"/>
        <end position="133"/>
    </location>
</feature>
<dbReference type="GO" id="GO:0006979">
    <property type="term" value="P:response to oxidative stress"/>
    <property type="evidence" value="ECO:0007669"/>
    <property type="project" value="InterPro"/>
</dbReference>
<evidence type="ECO:0000259" key="7">
    <source>
        <dbReference type="PROSITE" id="PS51790"/>
    </source>
</evidence>
<evidence type="ECO:0000313" key="8">
    <source>
        <dbReference type="EMBL" id="EKD13913.1"/>
    </source>
</evidence>
<reference evidence="8 9" key="1">
    <citation type="journal article" date="2012" name="BMC Genomics">
        <title>Sequencing the genome of Marssonina brunnea reveals fungus-poplar co-evolution.</title>
        <authorList>
            <person name="Zhu S."/>
            <person name="Cao Y.-Z."/>
            <person name="Jiang C."/>
            <person name="Tan B.-Y."/>
            <person name="Wang Z."/>
            <person name="Feng S."/>
            <person name="Zhang L."/>
            <person name="Su X.-H."/>
            <person name="Brejova B."/>
            <person name="Vinar T."/>
            <person name="Xu M."/>
            <person name="Wang M.-X."/>
            <person name="Zhang S.-G."/>
            <person name="Huang M.-R."/>
            <person name="Wu R."/>
            <person name="Zhou Y."/>
        </authorList>
    </citation>
    <scope>NUCLEOTIDE SEQUENCE [LARGE SCALE GENOMIC DNA]</scope>
    <source>
        <strain evidence="8 9">MB_m1</strain>
    </source>
</reference>
<proteinExistence type="inferred from homology"/>
<keyword evidence="2 5" id="KW-0479">Metal-binding</keyword>
<dbReference type="GO" id="GO:0033743">
    <property type="term" value="F:peptide-methionine (R)-S-oxide reductase activity"/>
    <property type="evidence" value="ECO:0007669"/>
    <property type="project" value="UniProtKB-EC"/>
</dbReference>
<dbReference type="KEGG" id="mbe:MBM_08114"/>
<dbReference type="Gene3D" id="2.170.150.20">
    <property type="entry name" value="Peptide methionine sulfoxide reductase"/>
    <property type="match status" value="1"/>
</dbReference>
<dbReference type="FunCoup" id="K1WZ45">
    <property type="interactions" value="264"/>
</dbReference>
<dbReference type="AlphaFoldDB" id="K1WZ45"/>
<dbReference type="PANTHER" id="PTHR46081:SF8">
    <property type="entry name" value="PEPTIDE METHIONINE SULFOXIDE REDUCTASE 2"/>
    <property type="match status" value="1"/>
</dbReference>
<dbReference type="OrthoDB" id="44061at2759"/>
<feature type="region of interest" description="Disordered" evidence="6">
    <location>
        <begin position="164"/>
        <end position="184"/>
    </location>
</feature>
<evidence type="ECO:0000256" key="3">
    <source>
        <dbReference type="ARBA" id="ARBA00022833"/>
    </source>
</evidence>
<dbReference type="NCBIfam" id="TIGR00357">
    <property type="entry name" value="peptide-methionine (R)-S-oxide reductase MsrB"/>
    <property type="match status" value="1"/>
</dbReference>
<accession>K1WZ45</accession>
<dbReference type="SUPFAM" id="SSF51316">
    <property type="entry name" value="Mss4-like"/>
    <property type="match status" value="1"/>
</dbReference>
<protein>
    <recommendedName>
        <fullName evidence="5">Peptide-methionine (R)-S-oxide reductase</fullName>
        <ecNumber evidence="5">1.8.4.12</ecNumber>
    </recommendedName>
</protein>
<dbReference type="GeneID" id="18764049"/>
<dbReference type="eggNOG" id="KOG0856">
    <property type="taxonomic scope" value="Eukaryota"/>
</dbReference>
<name>K1WZ45_MARBU</name>
<evidence type="ECO:0000256" key="1">
    <source>
        <dbReference type="ARBA" id="ARBA00007174"/>
    </source>
</evidence>
<dbReference type="Proteomes" id="UP000006753">
    <property type="component" value="Unassembled WGS sequence"/>
</dbReference>
<dbReference type="STRING" id="1072389.K1WZ45"/>
<comment type="cofactor">
    <cofactor evidence="5">
        <name>Zn(2+)</name>
        <dbReference type="ChEBI" id="CHEBI:29105"/>
    </cofactor>
    <text evidence="5">Binds 1 zinc ion per subunit.</text>
</comment>
<dbReference type="PROSITE" id="PS51790">
    <property type="entry name" value="MSRB"/>
    <property type="match status" value="1"/>
</dbReference>
<dbReference type="PANTHER" id="PTHR46081">
    <property type="entry name" value="PEPTIDE METHIONINE SULFOXIDE REDUCTASE 2"/>
    <property type="match status" value="1"/>
</dbReference>
<keyword evidence="3 5" id="KW-0862">Zinc</keyword>
<evidence type="ECO:0000256" key="4">
    <source>
        <dbReference type="ARBA" id="ARBA00023002"/>
    </source>
</evidence>
<organism evidence="8 9">
    <name type="scientific">Marssonina brunnea f. sp. multigermtubi (strain MB_m1)</name>
    <name type="common">Marssonina leaf spot fungus</name>
    <dbReference type="NCBI Taxonomy" id="1072389"/>
    <lineage>
        <taxon>Eukaryota</taxon>
        <taxon>Fungi</taxon>
        <taxon>Dikarya</taxon>
        <taxon>Ascomycota</taxon>
        <taxon>Pezizomycotina</taxon>
        <taxon>Leotiomycetes</taxon>
        <taxon>Helotiales</taxon>
        <taxon>Drepanopezizaceae</taxon>
        <taxon>Drepanopeziza</taxon>
    </lineage>
</organism>
<evidence type="ECO:0000313" key="9">
    <source>
        <dbReference type="Proteomes" id="UP000006753"/>
    </source>
</evidence>
<dbReference type="Pfam" id="PF01641">
    <property type="entry name" value="SelR"/>
    <property type="match status" value="1"/>
</dbReference>
<dbReference type="EC" id="1.8.4.12" evidence="5"/>
<dbReference type="HOGENOM" id="CLU_1090195_0_0_1"/>
<dbReference type="InterPro" id="IPR002579">
    <property type="entry name" value="Met_Sox_Rdtase_MsrB_dom"/>
</dbReference>
<dbReference type="EMBL" id="JH921448">
    <property type="protein sequence ID" value="EKD13913.1"/>
    <property type="molecule type" value="Genomic_DNA"/>
</dbReference>
<dbReference type="InParanoid" id="K1WZ45"/>
<dbReference type="GO" id="GO:0046872">
    <property type="term" value="F:metal ion binding"/>
    <property type="evidence" value="ECO:0007669"/>
    <property type="project" value="UniProtKB-KW"/>
</dbReference>
<dbReference type="GO" id="GO:0030091">
    <property type="term" value="P:protein repair"/>
    <property type="evidence" value="ECO:0007669"/>
    <property type="project" value="InterPro"/>
</dbReference>
<evidence type="ECO:0000256" key="5">
    <source>
        <dbReference type="RuleBase" id="RU365044"/>
    </source>
</evidence>
<dbReference type="InterPro" id="IPR011057">
    <property type="entry name" value="Mss4-like_sf"/>
</dbReference>
<sequence>MTYPVQKTDEEWQAVLSKEQFRVLRKQGTEAPFVGKYDKHMPEEGVYNCAGCDAPLYKANHKFVSGCGWPAYFDNIPGAVTRHEDRTLGMTRTEIVCSNCGGHLGHVFKGEGYKTPTDERHCVNSVSMKFSPEDKVEDKPDNRSTFLATSTRQEPHGLIACLPQSSRPKSVTEAGERTRDGGPSDLFDATLESQSRSVVPKLSVGTSISPRRSWGKRPARLYEYVGRYASVTDEHASLRVAYPQGPPNFPGNTLP</sequence>
<keyword evidence="9" id="KW-1185">Reference proteome</keyword>